<keyword evidence="3" id="KW-1185">Reference proteome</keyword>
<sequence length="154" mass="17568">MNKKLFLILLSIFVLSCNADDNMDSTDNIEILISASPWNFERFEVENIIYADGFEIQESDIALVENQRFSGQIIKFNSNGTGTATANQLLEFNWKLESTNKLKLSNGYIYNLTYDVSISDSQLTLSSDSFIFQYQDPESGRLGEITYEGRILFK</sequence>
<dbReference type="STRING" id="504486.SAMN05660703_3077"/>
<evidence type="ECO:0000256" key="1">
    <source>
        <dbReference type="SAM" id="SignalP"/>
    </source>
</evidence>
<dbReference type="PROSITE" id="PS51257">
    <property type="entry name" value="PROKAR_LIPOPROTEIN"/>
    <property type="match status" value="1"/>
</dbReference>
<dbReference type="AlphaFoldDB" id="A0A1W2CNY8"/>
<name>A0A1W2CNY8_9FLAO</name>
<proteinExistence type="predicted"/>
<evidence type="ECO:0008006" key="4">
    <source>
        <dbReference type="Google" id="ProtNLM"/>
    </source>
</evidence>
<dbReference type="EMBL" id="FWXO01000007">
    <property type="protein sequence ID" value="SMC86338.1"/>
    <property type="molecule type" value="Genomic_DNA"/>
</dbReference>
<organism evidence="2 3">
    <name type="scientific">Cellulophaga tyrosinoxydans</name>
    <dbReference type="NCBI Taxonomy" id="504486"/>
    <lineage>
        <taxon>Bacteria</taxon>
        <taxon>Pseudomonadati</taxon>
        <taxon>Bacteroidota</taxon>
        <taxon>Flavobacteriia</taxon>
        <taxon>Flavobacteriales</taxon>
        <taxon>Flavobacteriaceae</taxon>
        <taxon>Cellulophaga</taxon>
    </lineage>
</organism>
<accession>A0A1W2CNY8</accession>
<keyword evidence="1" id="KW-0732">Signal</keyword>
<reference evidence="3" key="1">
    <citation type="submission" date="2017-04" db="EMBL/GenBank/DDBJ databases">
        <authorList>
            <person name="Varghese N."/>
            <person name="Submissions S."/>
        </authorList>
    </citation>
    <scope>NUCLEOTIDE SEQUENCE [LARGE SCALE GENOMIC DNA]</scope>
    <source>
        <strain evidence="3">DSM 21164</strain>
    </source>
</reference>
<protein>
    <recommendedName>
        <fullName evidence="4">Lipocalin-like domain-containing protein</fullName>
    </recommendedName>
</protein>
<evidence type="ECO:0000313" key="2">
    <source>
        <dbReference type="EMBL" id="SMC86338.1"/>
    </source>
</evidence>
<evidence type="ECO:0000313" key="3">
    <source>
        <dbReference type="Proteomes" id="UP000192360"/>
    </source>
</evidence>
<gene>
    <name evidence="2" type="ORF">SAMN05660703_3077</name>
</gene>
<dbReference type="Proteomes" id="UP000192360">
    <property type="component" value="Unassembled WGS sequence"/>
</dbReference>
<feature type="signal peptide" evidence="1">
    <location>
        <begin position="1"/>
        <end position="19"/>
    </location>
</feature>
<feature type="chain" id="PRO_5010705146" description="Lipocalin-like domain-containing protein" evidence="1">
    <location>
        <begin position="20"/>
        <end position="154"/>
    </location>
</feature>